<gene>
    <name evidence="1" type="ORF">CPSG_06499</name>
</gene>
<organism evidence="2">
    <name type="scientific">Coccidioides posadasii (strain RMSCC 757 / Silveira)</name>
    <name type="common">Valley fever fungus</name>
    <dbReference type="NCBI Taxonomy" id="443226"/>
    <lineage>
        <taxon>Eukaryota</taxon>
        <taxon>Fungi</taxon>
        <taxon>Dikarya</taxon>
        <taxon>Ascomycota</taxon>
        <taxon>Pezizomycotina</taxon>
        <taxon>Eurotiomycetes</taxon>
        <taxon>Eurotiomycetidae</taxon>
        <taxon>Onygenales</taxon>
        <taxon>Onygenaceae</taxon>
        <taxon>Coccidioides</taxon>
    </lineage>
</organism>
<sequence length="98" mass="10596">MPFIGVPRMDKEAPSFTSLVCRTSFISVPAGDSSASVRYVPPASSSAHCCVTGAYLSWRYTATKGSLLVSDLNGSQYRRNPGSKGWPTCIANFKSQER</sequence>
<reference evidence="2" key="1">
    <citation type="journal article" date="2010" name="Genome Res.">
        <title>Population genomic sequencing of Coccidioides fungi reveals recent hybridization and transposon control.</title>
        <authorList>
            <person name="Neafsey D.E."/>
            <person name="Barker B.M."/>
            <person name="Sharpton T.J."/>
            <person name="Stajich J.E."/>
            <person name="Park D.J."/>
            <person name="Whiston E."/>
            <person name="Hung C.-Y."/>
            <person name="McMahan C."/>
            <person name="White J."/>
            <person name="Sykes S."/>
            <person name="Heiman D."/>
            <person name="Young S."/>
            <person name="Zeng Q."/>
            <person name="Abouelleil A."/>
            <person name="Aftuck L."/>
            <person name="Bessette D."/>
            <person name="Brown A."/>
            <person name="FitzGerald M."/>
            <person name="Lui A."/>
            <person name="Macdonald J.P."/>
            <person name="Priest M."/>
            <person name="Orbach M.J."/>
            <person name="Galgiani J.N."/>
            <person name="Kirkland T.N."/>
            <person name="Cole G.T."/>
            <person name="Birren B.W."/>
            <person name="Henn M.R."/>
            <person name="Taylor J.W."/>
            <person name="Rounsley S.D."/>
        </authorList>
    </citation>
    <scope>NUCLEOTIDE SEQUENCE [LARGE SCALE GENOMIC DNA]</scope>
    <source>
        <strain evidence="2">RMSCC 757 / Silveira</strain>
    </source>
</reference>
<dbReference type="VEuPathDB" id="FungiDB:CPSG_06499"/>
<protein>
    <submittedName>
        <fullName evidence="1">Uncharacterized protein</fullName>
    </submittedName>
</protein>
<dbReference type="HOGENOM" id="CLU_2333479_0_0_1"/>
<proteinExistence type="predicted"/>
<dbReference type="Proteomes" id="UP000002497">
    <property type="component" value="Unassembled WGS sequence"/>
</dbReference>
<dbReference type="EMBL" id="GL636495">
    <property type="protein sequence ID" value="EFW17231.1"/>
    <property type="molecule type" value="Genomic_DNA"/>
</dbReference>
<keyword evidence="2" id="KW-1185">Reference proteome</keyword>
<evidence type="ECO:0000313" key="1">
    <source>
        <dbReference type="EMBL" id="EFW17231.1"/>
    </source>
</evidence>
<dbReference type="AlphaFoldDB" id="E9D9J7"/>
<accession>E9D9J7</accession>
<name>E9D9J7_COCPS</name>
<evidence type="ECO:0000313" key="2">
    <source>
        <dbReference type="Proteomes" id="UP000002497"/>
    </source>
</evidence>
<reference evidence="2" key="2">
    <citation type="submission" date="2010-03" db="EMBL/GenBank/DDBJ databases">
        <title>The genome sequence of Coccidioides posadasii strain Silveira.</title>
        <authorList>
            <consortium name="The Broad Institute Genome Sequencing Center for Infectious Disease"/>
            <person name="Neafsey D."/>
            <person name="Orbach M."/>
            <person name="Henn M.R."/>
            <person name="Cole G.T."/>
            <person name="Galgiani J."/>
            <person name="Gardner M.J."/>
            <person name="Kirkland T.N."/>
            <person name="Taylor J.W."/>
            <person name="Young S.K."/>
            <person name="Zeng Q."/>
            <person name="Koehrsen M."/>
            <person name="Alvarado L."/>
            <person name="Berlin A."/>
            <person name="Borenstein D."/>
            <person name="Chapman S.B."/>
            <person name="Chen Z."/>
            <person name="Engels R."/>
            <person name="Freedman E."/>
            <person name="Gellesch M."/>
            <person name="Goldberg J."/>
            <person name="Griggs A."/>
            <person name="Gujja S."/>
            <person name="Heilman E."/>
            <person name="Heiman D."/>
            <person name="Howarth C."/>
            <person name="Jen D."/>
            <person name="Larson L."/>
            <person name="Mehta T."/>
            <person name="Neiman D."/>
            <person name="Park D."/>
            <person name="Pearson M."/>
            <person name="Richards J."/>
            <person name="Roberts A."/>
            <person name="Saif S."/>
            <person name="Shea T."/>
            <person name="Shenoy N."/>
            <person name="Sisk P."/>
            <person name="Stolte C."/>
            <person name="Sykes S."/>
            <person name="Walk T."/>
            <person name="White J."/>
            <person name="Yandava C."/>
            <person name="Haas B."/>
            <person name="Nusbaum C."/>
            <person name="Birren B."/>
        </authorList>
    </citation>
    <scope>NUCLEOTIDE SEQUENCE [LARGE SCALE GENOMIC DNA]</scope>
    <source>
        <strain evidence="2">RMSCC 757 / Silveira</strain>
    </source>
</reference>